<evidence type="ECO:0000256" key="3">
    <source>
        <dbReference type="ARBA" id="ARBA00022989"/>
    </source>
</evidence>
<sequence length="275" mass="28367">MLTSIDFHSAAVIIGALALAAGLAGFLAGLFGIGGGAIYVPVLYQLYQWLQVPEAVAMHLAVGTSIATIVPTSLRSLYAHLSREAVDRRLLKEWCIAVPAGSIAGAFLAASASSVTLRAIFAALAFVISLKLLFGRIEWTLGKDLPGKAGRSLAGVIIGFSSALIGIGGGVLNNTFMTLYGRPMIQSVATSAGVGALIAVPGVATYIFGGWGDPLLPPFSLGFVSLTTLVVVAPMSLIAVPFGAALAHKLSRRTLEIGFGIFLVLVALRFAISLS</sequence>
<dbReference type="InterPro" id="IPR002781">
    <property type="entry name" value="TM_pro_TauE-like"/>
</dbReference>
<feature type="transmembrane region" description="Helical" evidence="5">
    <location>
        <begin position="254"/>
        <end position="272"/>
    </location>
</feature>
<dbReference type="GO" id="GO:0005886">
    <property type="term" value="C:plasma membrane"/>
    <property type="evidence" value="ECO:0007669"/>
    <property type="project" value="UniProtKB-SubCell"/>
</dbReference>
<dbReference type="OrthoDB" id="457670at2"/>
<feature type="transmembrane region" description="Helical" evidence="5">
    <location>
        <begin position="56"/>
        <end position="78"/>
    </location>
</feature>
<organism evidence="6">
    <name type="scientific">Fulvimarina pelagi</name>
    <dbReference type="NCBI Taxonomy" id="217511"/>
    <lineage>
        <taxon>Bacteria</taxon>
        <taxon>Pseudomonadati</taxon>
        <taxon>Pseudomonadota</taxon>
        <taxon>Alphaproteobacteria</taxon>
        <taxon>Hyphomicrobiales</taxon>
        <taxon>Aurantimonadaceae</taxon>
        <taxon>Fulvimarina</taxon>
    </lineage>
</organism>
<dbReference type="PANTHER" id="PTHR43483:SF3">
    <property type="entry name" value="MEMBRANE TRANSPORTER PROTEIN HI_0806-RELATED"/>
    <property type="match status" value="1"/>
</dbReference>
<feature type="transmembrane region" description="Helical" evidence="5">
    <location>
        <begin position="153"/>
        <end position="172"/>
    </location>
</feature>
<dbReference type="RefSeq" id="WP_007065866.1">
    <property type="nucleotide sequence ID" value="NZ_BBWO01000005.1"/>
</dbReference>
<feature type="transmembrane region" description="Helical" evidence="5">
    <location>
        <begin position="221"/>
        <end position="242"/>
    </location>
</feature>
<proteinExistence type="inferred from homology"/>
<keyword evidence="3 5" id="KW-1133">Transmembrane helix</keyword>
<comment type="subcellular location">
    <subcellularLocation>
        <location evidence="5">Cell membrane</location>
        <topology evidence="5">Multi-pass membrane protein</topology>
    </subcellularLocation>
    <subcellularLocation>
        <location evidence="1">Membrane</location>
        <topology evidence="1">Multi-pass membrane protein</topology>
    </subcellularLocation>
</comment>
<evidence type="ECO:0000256" key="2">
    <source>
        <dbReference type="ARBA" id="ARBA00022692"/>
    </source>
</evidence>
<evidence type="ECO:0000256" key="4">
    <source>
        <dbReference type="ARBA" id="ARBA00023136"/>
    </source>
</evidence>
<name>A0A0P0ZAA4_9HYPH</name>
<feature type="transmembrane region" description="Helical" evidence="5">
    <location>
        <begin position="184"/>
        <end position="209"/>
    </location>
</feature>
<evidence type="ECO:0000256" key="5">
    <source>
        <dbReference type="RuleBase" id="RU363041"/>
    </source>
</evidence>
<dbReference type="PANTHER" id="PTHR43483">
    <property type="entry name" value="MEMBRANE TRANSPORTER PROTEIN HI_0806-RELATED"/>
    <property type="match status" value="1"/>
</dbReference>
<reference evidence="6" key="1">
    <citation type="journal article" date="2015" name="Proc. Natl. Acad. Sci. U.S.A.">
        <title>Bacterial clade with the ribosomal RNA operon on a small plasmid rather than the chromosome.</title>
        <authorList>
            <person name="Anda M."/>
            <person name="Ohtsubo Y."/>
            <person name="Okubo T."/>
            <person name="Sugawara M."/>
            <person name="Nagata Y."/>
            <person name="Tsuda M."/>
            <person name="Minamisawa K."/>
            <person name="Mitsui H."/>
        </authorList>
    </citation>
    <scope>NUCLEOTIDE SEQUENCE</scope>
    <source>
        <strain evidence="6">DSM 15513</strain>
    </source>
</reference>
<accession>A0A0P0ZAA4</accession>
<dbReference type="Pfam" id="PF01925">
    <property type="entry name" value="TauE"/>
    <property type="match status" value="1"/>
</dbReference>
<protein>
    <recommendedName>
        <fullName evidence="5">Probable membrane transporter protein</fullName>
    </recommendedName>
</protein>
<comment type="similarity">
    <text evidence="5">Belongs to the 4-toluene sulfonate uptake permease (TSUP) (TC 2.A.102) family.</text>
</comment>
<keyword evidence="2 5" id="KW-0812">Transmembrane</keyword>
<dbReference type="AlphaFoldDB" id="A0A0P0ZAA4"/>
<feature type="transmembrane region" description="Helical" evidence="5">
    <location>
        <begin position="12"/>
        <end position="44"/>
    </location>
</feature>
<feature type="transmembrane region" description="Helical" evidence="5">
    <location>
        <begin position="115"/>
        <end position="133"/>
    </location>
</feature>
<evidence type="ECO:0000313" key="6">
    <source>
        <dbReference type="EMBL" id="BAT31320.1"/>
    </source>
</evidence>
<dbReference type="EMBL" id="LC066397">
    <property type="protein sequence ID" value="BAT31320.1"/>
    <property type="molecule type" value="Genomic_DNA"/>
</dbReference>
<evidence type="ECO:0000256" key="1">
    <source>
        <dbReference type="ARBA" id="ARBA00004141"/>
    </source>
</evidence>
<keyword evidence="5" id="KW-1003">Cell membrane</keyword>
<keyword evidence="4 5" id="KW-0472">Membrane</keyword>